<name>A0AAE9XE97_9ENTE</name>
<keyword evidence="1" id="KW-0812">Transmembrane</keyword>
<evidence type="ECO:0000313" key="2">
    <source>
        <dbReference type="EMBL" id="WCG22543.1"/>
    </source>
</evidence>
<reference evidence="2" key="1">
    <citation type="submission" date="2023-01" db="EMBL/GenBank/DDBJ databases">
        <title>Oxazolidinone resistance genes in florfenicol resistant enterococci from beef cattle and veal calves at slaughter.</title>
        <authorList>
            <person name="Biggel M."/>
        </authorList>
    </citation>
    <scope>NUCLEOTIDE SEQUENCE</scope>
    <source>
        <strain evidence="2">K204-1</strain>
    </source>
</reference>
<dbReference type="AlphaFoldDB" id="A0AAE9XE97"/>
<sequence>MNTNEQFKDWLFRYQYLYKKRASRQTKHRFISALVSDIVNFRDDISVIEYNVHRKYSAKNIYVGDIQKAKQIICTYYDTPIRHMGAYQFFDRTEQRKRTIQYILLSSILLIMLGLFGTIMYMKMAPTTFQIFSIQTVLVALIFGVFFFFLSKVSKGFPQSKTLIRNTSSILTILEMIKRQKKKDVAYAFLDEGALGDNGLMELLKECSVNANIVFLDCVGANQPLHYLSQKNTKFKSEIEFHKINERVSYLISAEEKETGAKGFNLFQLAPIDLKAKELNMMNIETSLIFLMELSK</sequence>
<keyword evidence="1" id="KW-0472">Membrane</keyword>
<organism evidence="2 3">
    <name type="scientific">Vagococcus lutrae</name>
    <dbReference type="NCBI Taxonomy" id="81947"/>
    <lineage>
        <taxon>Bacteria</taxon>
        <taxon>Bacillati</taxon>
        <taxon>Bacillota</taxon>
        <taxon>Bacilli</taxon>
        <taxon>Lactobacillales</taxon>
        <taxon>Enterococcaceae</taxon>
        <taxon>Vagococcus</taxon>
    </lineage>
</organism>
<dbReference type="RefSeq" id="WP_202584993.1">
    <property type="nucleotide sequence ID" value="NZ_BKBT01000004.1"/>
</dbReference>
<protein>
    <submittedName>
        <fullName evidence="2">Uncharacterized protein</fullName>
    </submittedName>
</protein>
<feature type="transmembrane region" description="Helical" evidence="1">
    <location>
        <begin position="128"/>
        <end position="150"/>
    </location>
</feature>
<dbReference type="EMBL" id="CP116507">
    <property type="protein sequence ID" value="WCG22543.1"/>
    <property type="molecule type" value="Genomic_DNA"/>
</dbReference>
<proteinExistence type="predicted"/>
<keyword evidence="1" id="KW-1133">Transmembrane helix</keyword>
<feature type="transmembrane region" description="Helical" evidence="1">
    <location>
        <begin position="102"/>
        <end position="122"/>
    </location>
</feature>
<dbReference type="Proteomes" id="UP001179600">
    <property type="component" value="Chromosome"/>
</dbReference>
<accession>A0AAE9XE97</accession>
<evidence type="ECO:0000313" key="3">
    <source>
        <dbReference type="Proteomes" id="UP001179600"/>
    </source>
</evidence>
<evidence type="ECO:0000256" key="1">
    <source>
        <dbReference type="SAM" id="Phobius"/>
    </source>
</evidence>
<gene>
    <name evidence="2" type="ORF">PML95_09165</name>
</gene>